<dbReference type="Gene3D" id="2.40.110.10">
    <property type="entry name" value="Butyryl-CoA Dehydrogenase, subunit A, domain 2"/>
    <property type="match status" value="1"/>
</dbReference>
<dbReference type="InterPro" id="IPR013786">
    <property type="entry name" value="AcylCoA_DH/ox_N"/>
</dbReference>
<gene>
    <name evidence="11" type="ORF">GCM10017056_40250</name>
</gene>
<evidence type="ECO:0000259" key="9">
    <source>
        <dbReference type="Pfam" id="PF02770"/>
    </source>
</evidence>
<dbReference type="Gene3D" id="1.10.540.10">
    <property type="entry name" value="Acyl-CoA dehydrogenase/oxidase, N-terminal domain"/>
    <property type="match status" value="1"/>
</dbReference>
<evidence type="ECO:0000313" key="12">
    <source>
        <dbReference type="Proteomes" id="UP000626220"/>
    </source>
</evidence>
<reference evidence="11" key="1">
    <citation type="journal article" date="2014" name="Int. J. Syst. Evol. Microbiol.">
        <title>Complete genome sequence of Corynebacterium casei LMG S-19264T (=DSM 44701T), isolated from a smear-ripened cheese.</title>
        <authorList>
            <consortium name="US DOE Joint Genome Institute (JGI-PGF)"/>
            <person name="Walter F."/>
            <person name="Albersmeier A."/>
            <person name="Kalinowski J."/>
            <person name="Ruckert C."/>
        </authorList>
    </citation>
    <scope>NUCLEOTIDE SEQUENCE</scope>
    <source>
        <strain evidence="11">KCTC 42650</strain>
    </source>
</reference>
<evidence type="ECO:0000259" key="10">
    <source>
        <dbReference type="Pfam" id="PF02771"/>
    </source>
</evidence>
<dbReference type="InterPro" id="IPR046373">
    <property type="entry name" value="Acyl-CoA_Oxase/DH_mid-dom_sf"/>
</dbReference>
<reference evidence="11" key="2">
    <citation type="submission" date="2020-09" db="EMBL/GenBank/DDBJ databases">
        <authorList>
            <person name="Sun Q."/>
            <person name="Kim S."/>
        </authorList>
    </citation>
    <scope>NUCLEOTIDE SEQUENCE</scope>
    <source>
        <strain evidence="11">KCTC 42650</strain>
    </source>
</reference>
<dbReference type="GO" id="GO:0050660">
    <property type="term" value="F:flavin adenine dinucleotide binding"/>
    <property type="evidence" value="ECO:0007669"/>
    <property type="project" value="InterPro"/>
</dbReference>
<dbReference type="Gene3D" id="1.20.140.10">
    <property type="entry name" value="Butyryl-CoA Dehydrogenase, subunit A, domain 3"/>
    <property type="match status" value="1"/>
</dbReference>
<evidence type="ECO:0000313" key="11">
    <source>
        <dbReference type="EMBL" id="GHF64985.1"/>
    </source>
</evidence>
<dbReference type="InterPro" id="IPR050741">
    <property type="entry name" value="Acyl-CoA_dehydrogenase"/>
</dbReference>
<accession>A0A8J3M998</accession>
<feature type="domain" description="Acyl-CoA dehydrogenase/oxidase C-terminal" evidence="8">
    <location>
        <begin position="247"/>
        <end position="396"/>
    </location>
</feature>
<feature type="domain" description="Acyl-CoA dehydrogenase/oxidase N-terminal" evidence="10">
    <location>
        <begin position="7"/>
        <end position="129"/>
    </location>
</feature>
<dbReference type="SUPFAM" id="SSF47203">
    <property type="entry name" value="Acyl-CoA dehydrogenase C-terminal domain-like"/>
    <property type="match status" value="1"/>
</dbReference>
<evidence type="ECO:0000256" key="5">
    <source>
        <dbReference type="ARBA" id="ARBA00022827"/>
    </source>
</evidence>
<evidence type="ECO:0000256" key="2">
    <source>
        <dbReference type="ARBA" id="ARBA00009347"/>
    </source>
</evidence>
<evidence type="ECO:0000259" key="8">
    <source>
        <dbReference type="Pfam" id="PF00441"/>
    </source>
</evidence>
<comment type="caution">
    <text evidence="11">The sequence shown here is derived from an EMBL/GenBank/DDBJ whole genome shotgun (WGS) entry which is preliminary data.</text>
</comment>
<comment type="subunit">
    <text evidence="3">Homodimer.</text>
</comment>
<keyword evidence="6 7" id="KW-0560">Oxidoreductase</keyword>
<keyword evidence="12" id="KW-1185">Reference proteome</keyword>
<evidence type="ECO:0000256" key="3">
    <source>
        <dbReference type="ARBA" id="ARBA00011738"/>
    </source>
</evidence>
<dbReference type="InterPro" id="IPR009075">
    <property type="entry name" value="AcylCo_DH/oxidase_C"/>
</dbReference>
<dbReference type="Pfam" id="PF02771">
    <property type="entry name" value="Acyl-CoA_dh_N"/>
    <property type="match status" value="1"/>
</dbReference>
<evidence type="ECO:0000256" key="1">
    <source>
        <dbReference type="ARBA" id="ARBA00001974"/>
    </source>
</evidence>
<dbReference type="InterPro" id="IPR036250">
    <property type="entry name" value="AcylCo_DH-like_C"/>
</dbReference>
<protein>
    <submittedName>
        <fullName evidence="11">Acyl-CoA dehydrogenase</fullName>
    </submittedName>
</protein>
<dbReference type="FunFam" id="2.40.110.10:FF:000002">
    <property type="entry name" value="Acyl-CoA dehydrogenase fadE12"/>
    <property type="match status" value="1"/>
</dbReference>
<dbReference type="RefSeq" id="WP_189681917.1">
    <property type="nucleotide sequence ID" value="NZ_BNCJ01000016.1"/>
</dbReference>
<name>A0A8J3M998_9RHOB</name>
<dbReference type="AlphaFoldDB" id="A0A8J3M998"/>
<sequence>MHFDYSDRTKALMAQLQAFMDDHILPANQKFHDLAHQGIYPLEVIEPLKARAFQEGLWNMFMPELEPEDPGTRLTNIEYAPLAEIMGRVPWSPEVFNCNAPDTGNMEILKRFATPEQKKRWLEPLMMGELRSVVGLTEPDAASSDLTNLATTIRREGDEYVINGRKWFSTGAKHPNAKLSIVFGVSDSAPDADPHRKHSFILVPMDTPGVRVVRDVPIMHHHAPEGHCEVLYENVRVPLDAMLGKEGDGFMLAQARLGPGRIHHCMRTIGQCELALELMCERALERRTFGKALADNANIQDWIANSRIEIDNARLRVLQTAWKMDMVGAKDARIDVSAIKVTAARLQTQVVDRAMQVFGAAGLTPDTPLSYLWTWGRAMRFLDGPDEVHLKVVAREELKKAKSAAGRNLAHYVLPIKA</sequence>
<dbReference type="PANTHER" id="PTHR48083:SF13">
    <property type="entry name" value="ACYL-COA DEHYDROGENASE FAMILY MEMBER 11"/>
    <property type="match status" value="1"/>
</dbReference>
<dbReference type="PANTHER" id="PTHR48083">
    <property type="entry name" value="MEDIUM-CHAIN SPECIFIC ACYL-COA DEHYDROGENASE, MITOCHONDRIAL-RELATED"/>
    <property type="match status" value="1"/>
</dbReference>
<keyword evidence="5 7" id="KW-0274">FAD</keyword>
<comment type="similarity">
    <text evidence="2 7">Belongs to the acyl-CoA dehydrogenase family.</text>
</comment>
<dbReference type="EMBL" id="BNCJ01000016">
    <property type="protein sequence ID" value="GHF64985.1"/>
    <property type="molecule type" value="Genomic_DNA"/>
</dbReference>
<feature type="domain" description="Acyl-CoA oxidase/dehydrogenase middle" evidence="9">
    <location>
        <begin position="135"/>
        <end position="234"/>
    </location>
</feature>
<dbReference type="GO" id="GO:0003995">
    <property type="term" value="F:acyl-CoA dehydrogenase activity"/>
    <property type="evidence" value="ECO:0007669"/>
    <property type="project" value="TreeGrafter"/>
</dbReference>
<dbReference type="InterPro" id="IPR009100">
    <property type="entry name" value="AcylCoA_DH/oxidase_NM_dom_sf"/>
</dbReference>
<evidence type="ECO:0000256" key="7">
    <source>
        <dbReference type="RuleBase" id="RU362125"/>
    </source>
</evidence>
<dbReference type="Pfam" id="PF02770">
    <property type="entry name" value="Acyl-CoA_dh_M"/>
    <property type="match status" value="1"/>
</dbReference>
<evidence type="ECO:0000256" key="4">
    <source>
        <dbReference type="ARBA" id="ARBA00022630"/>
    </source>
</evidence>
<dbReference type="Proteomes" id="UP000626220">
    <property type="component" value="Unassembled WGS sequence"/>
</dbReference>
<dbReference type="GO" id="GO:0005737">
    <property type="term" value="C:cytoplasm"/>
    <property type="evidence" value="ECO:0007669"/>
    <property type="project" value="TreeGrafter"/>
</dbReference>
<proteinExistence type="inferred from homology"/>
<keyword evidence="4 7" id="KW-0285">Flavoprotein</keyword>
<dbReference type="InterPro" id="IPR037069">
    <property type="entry name" value="AcylCoA_DH/ox_N_sf"/>
</dbReference>
<dbReference type="GO" id="GO:0033539">
    <property type="term" value="P:fatty acid beta-oxidation using acyl-CoA dehydrogenase"/>
    <property type="evidence" value="ECO:0007669"/>
    <property type="project" value="TreeGrafter"/>
</dbReference>
<dbReference type="SUPFAM" id="SSF56645">
    <property type="entry name" value="Acyl-CoA dehydrogenase NM domain-like"/>
    <property type="match status" value="1"/>
</dbReference>
<dbReference type="Pfam" id="PF00441">
    <property type="entry name" value="Acyl-CoA_dh_1"/>
    <property type="match status" value="1"/>
</dbReference>
<organism evidence="11 12">
    <name type="scientific">Seohaeicola zhoushanensis</name>
    <dbReference type="NCBI Taxonomy" id="1569283"/>
    <lineage>
        <taxon>Bacteria</taxon>
        <taxon>Pseudomonadati</taxon>
        <taxon>Pseudomonadota</taxon>
        <taxon>Alphaproteobacteria</taxon>
        <taxon>Rhodobacterales</taxon>
        <taxon>Roseobacteraceae</taxon>
        <taxon>Seohaeicola</taxon>
    </lineage>
</organism>
<dbReference type="InterPro" id="IPR006091">
    <property type="entry name" value="Acyl-CoA_Oxase/DH_mid-dom"/>
</dbReference>
<evidence type="ECO:0000256" key="6">
    <source>
        <dbReference type="ARBA" id="ARBA00023002"/>
    </source>
</evidence>
<comment type="cofactor">
    <cofactor evidence="1 7">
        <name>FAD</name>
        <dbReference type="ChEBI" id="CHEBI:57692"/>
    </cofactor>
</comment>